<reference evidence="13 14" key="1">
    <citation type="journal article" date="2017" name="Int. J. Syst. Evol. Microbiol.">
        <title>Pseudokineococcus basanitobsidens sp. nov., isolated from volcanic rock.</title>
        <authorList>
            <person name="Lee D.W."/>
            <person name="Park M.Y."/>
            <person name="Kim J.J."/>
            <person name="Kim B.S."/>
        </authorList>
    </citation>
    <scope>NUCLEOTIDE SEQUENCE [LARGE SCALE GENOMIC DNA]</scope>
    <source>
        <strain evidence="13 14">DSM 103726</strain>
    </source>
</reference>
<evidence type="ECO:0000256" key="11">
    <source>
        <dbReference type="ARBA" id="ARBA00048138"/>
    </source>
</evidence>
<dbReference type="Pfam" id="PF12710">
    <property type="entry name" value="HAD"/>
    <property type="match status" value="1"/>
</dbReference>
<dbReference type="EC" id="3.1.3.3" evidence="4"/>
<comment type="cofactor">
    <cofactor evidence="1">
        <name>Mg(2+)</name>
        <dbReference type="ChEBI" id="CHEBI:18420"/>
    </cofactor>
</comment>
<keyword evidence="6" id="KW-0479">Metal-binding</keyword>
<evidence type="ECO:0000256" key="4">
    <source>
        <dbReference type="ARBA" id="ARBA00012640"/>
    </source>
</evidence>
<accession>A0ABU8RLQ5</accession>
<evidence type="ECO:0000313" key="14">
    <source>
        <dbReference type="Proteomes" id="UP001387100"/>
    </source>
</evidence>
<evidence type="ECO:0000256" key="2">
    <source>
        <dbReference type="ARBA" id="ARBA00005135"/>
    </source>
</evidence>
<evidence type="ECO:0000256" key="12">
    <source>
        <dbReference type="ARBA" id="ARBA00048523"/>
    </source>
</evidence>
<dbReference type="InterPro" id="IPR036412">
    <property type="entry name" value="HAD-like_sf"/>
</dbReference>
<evidence type="ECO:0000256" key="7">
    <source>
        <dbReference type="ARBA" id="ARBA00022801"/>
    </source>
</evidence>
<evidence type="ECO:0000313" key="13">
    <source>
        <dbReference type="EMBL" id="MEJ5946029.1"/>
    </source>
</evidence>
<dbReference type="PANTHER" id="PTHR43344">
    <property type="entry name" value="PHOSPHOSERINE PHOSPHATASE"/>
    <property type="match status" value="1"/>
</dbReference>
<keyword evidence="7 13" id="KW-0378">Hydrolase</keyword>
<dbReference type="Gene3D" id="3.40.50.1000">
    <property type="entry name" value="HAD superfamily/HAD-like"/>
    <property type="match status" value="1"/>
</dbReference>
<dbReference type="PANTHER" id="PTHR43344:SF2">
    <property type="entry name" value="PHOSPHOSERINE PHOSPHATASE"/>
    <property type="match status" value="1"/>
</dbReference>
<evidence type="ECO:0000256" key="3">
    <source>
        <dbReference type="ARBA" id="ARBA00009184"/>
    </source>
</evidence>
<evidence type="ECO:0000256" key="6">
    <source>
        <dbReference type="ARBA" id="ARBA00022723"/>
    </source>
</evidence>
<protein>
    <recommendedName>
        <fullName evidence="4">phosphoserine phosphatase</fullName>
        <ecNumber evidence="4">3.1.3.3</ecNumber>
    </recommendedName>
    <alternativeName>
        <fullName evidence="10">O-phosphoserine phosphohydrolase</fullName>
    </alternativeName>
</protein>
<keyword evidence="8" id="KW-0460">Magnesium</keyword>
<dbReference type="SFLD" id="SFLDF00029">
    <property type="entry name" value="phosphoserine_phosphatase"/>
    <property type="match status" value="1"/>
</dbReference>
<dbReference type="NCBIfam" id="TIGR00338">
    <property type="entry name" value="serB"/>
    <property type="match status" value="1"/>
</dbReference>
<comment type="catalytic activity">
    <reaction evidence="12">
        <text>O-phospho-D-serine + H2O = D-serine + phosphate</text>
        <dbReference type="Rhea" id="RHEA:24873"/>
        <dbReference type="ChEBI" id="CHEBI:15377"/>
        <dbReference type="ChEBI" id="CHEBI:35247"/>
        <dbReference type="ChEBI" id="CHEBI:43474"/>
        <dbReference type="ChEBI" id="CHEBI:58680"/>
        <dbReference type="EC" id="3.1.3.3"/>
    </reaction>
</comment>
<evidence type="ECO:0000256" key="9">
    <source>
        <dbReference type="ARBA" id="ARBA00023299"/>
    </source>
</evidence>
<keyword evidence="14" id="KW-1185">Reference proteome</keyword>
<comment type="pathway">
    <text evidence="2">Amino-acid biosynthesis; L-serine biosynthesis; L-serine from 3-phospho-D-glycerate: step 3/3.</text>
</comment>
<gene>
    <name evidence="13" type="primary">serB</name>
    <name evidence="13" type="ORF">WDZ17_12075</name>
</gene>
<evidence type="ECO:0000256" key="8">
    <source>
        <dbReference type="ARBA" id="ARBA00022842"/>
    </source>
</evidence>
<organism evidence="13 14">
    <name type="scientific">Pseudokineococcus basanitobsidens</name>
    <dbReference type="NCBI Taxonomy" id="1926649"/>
    <lineage>
        <taxon>Bacteria</taxon>
        <taxon>Bacillati</taxon>
        <taxon>Actinomycetota</taxon>
        <taxon>Actinomycetes</taxon>
        <taxon>Kineosporiales</taxon>
        <taxon>Kineosporiaceae</taxon>
        <taxon>Pseudokineococcus</taxon>
    </lineage>
</organism>
<keyword evidence="5" id="KW-0028">Amino-acid biosynthesis</keyword>
<evidence type="ECO:0000256" key="5">
    <source>
        <dbReference type="ARBA" id="ARBA00022605"/>
    </source>
</evidence>
<dbReference type="EMBL" id="JBBIAA010000015">
    <property type="protein sequence ID" value="MEJ5946029.1"/>
    <property type="molecule type" value="Genomic_DNA"/>
</dbReference>
<dbReference type="InterPro" id="IPR004469">
    <property type="entry name" value="PSP"/>
</dbReference>
<name>A0ABU8RLQ5_9ACTN</name>
<evidence type="ECO:0000256" key="10">
    <source>
        <dbReference type="ARBA" id="ARBA00031693"/>
    </source>
</evidence>
<dbReference type="Proteomes" id="UP001387100">
    <property type="component" value="Unassembled WGS sequence"/>
</dbReference>
<proteinExistence type="inferred from homology"/>
<dbReference type="InterPro" id="IPR023214">
    <property type="entry name" value="HAD_sf"/>
</dbReference>
<dbReference type="SFLD" id="SFLDS00003">
    <property type="entry name" value="Haloacid_Dehalogenase"/>
    <property type="match status" value="1"/>
</dbReference>
<sequence length="278" mass="27980">MVAAGGEVVSLRAVPTLVGAGYAGVEWEVVPARGQGLDVLVADLRRSAAARPPAPGVDLLVVPAALGALPRLVVLDVDSTLVTGEVVEMLAAHAGAEAEVAAVTAAAMRGEVDFAGSLHRRVALLRGLPVGVLDDVLAEVVPSPGADAMTRALAAAGVPVGVVSGGFAEVVEPLATSLGIPHAHANRLEVDGGRLTGRVLGDVVDAEAKEHFLRRLATEHDVPLAGTVAVGDGANDLAMVRAAGTGVAFCAKPVLAQAADVVLRRRDLTAVAHLVGAR</sequence>
<evidence type="ECO:0000256" key="1">
    <source>
        <dbReference type="ARBA" id="ARBA00001946"/>
    </source>
</evidence>
<comment type="similarity">
    <text evidence="3">Belongs to the HAD-like hydrolase superfamily. SerB family.</text>
</comment>
<comment type="caution">
    <text evidence="13">The sequence shown here is derived from an EMBL/GenBank/DDBJ whole genome shotgun (WGS) entry which is preliminary data.</text>
</comment>
<dbReference type="InterPro" id="IPR050582">
    <property type="entry name" value="HAD-like_SerB"/>
</dbReference>
<dbReference type="SUPFAM" id="SSF56784">
    <property type="entry name" value="HAD-like"/>
    <property type="match status" value="1"/>
</dbReference>
<comment type="catalytic activity">
    <reaction evidence="11">
        <text>O-phospho-L-serine + H2O = L-serine + phosphate</text>
        <dbReference type="Rhea" id="RHEA:21208"/>
        <dbReference type="ChEBI" id="CHEBI:15377"/>
        <dbReference type="ChEBI" id="CHEBI:33384"/>
        <dbReference type="ChEBI" id="CHEBI:43474"/>
        <dbReference type="ChEBI" id="CHEBI:57524"/>
        <dbReference type="EC" id="3.1.3.3"/>
    </reaction>
</comment>
<dbReference type="SFLD" id="SFLDG01136">
    <property type="entry name" value="C1.6:_Phosphoserine_Phosphatas"/>
    <property type="match status" value="1"/>
</dbReference>
<dbReference type="GO" id="GO:0016787">
    <property type="term" value="F:hydrolase activity"/>
    <property type="evidence" value="ECO:0007669"/>
    <property type="project" value="UniProtKB-KW"/>
</dbReference>
<dbReference type="SFLD" id="SFLDG01137">
    <property type="entry name" value="C1.6.1:_Phosphoserine_Phosphat"/>
    <property type="match status" value="1"/>
</dbReference>
<keyword evidence="9" id="KW-0718">Serine biosynthesis</keyword>
<dbReference type="RefSeq" id="WP_339575413.1">
    <property type="nucleotide sequence ID" value="NZ_JBBIAA010000015.1"/>
</dbReference>
<dbReference type="NCBIfam" id="TIGR01488">
    <property type="entry name" value="HAD-SF-IB"/>
    <property type="match status" value="1"/>
</dbReference>